<reference evidence="1 2" key="1">
    <citation type="submission" date="2019-06" db="EMBL/GenBank/DDBJ databases">
        <authorList>
            <person name="Yang Y."/>
        </authorList>
    </citation>
    <scope>NUCLEOTIDE SEQUENCE [LARGE SCALE GENOMIC DNA]</scope>
    <source>
        <strain evidence="1 2">BIT-26</strain>
    </source>
</reference>
<gene>
    <name evidence="1" type="ORF">FKM52_07460</name>
</gene>
<dbReference type="AlphaFoldDB" id="A0A506VCK8"/>
<protein>
    <submittedName>
        <fullName evidence="1">Uncharacterized protein</fullName>
    </submittedName>
</protein>
<name>A0A506VCK8_9GAMM</name>
<dbReference type="EMBL" id="VHQI01000003">
    <property type="protein sequence ID" value="TPW43385.1"/>
    <property type="molecule type" value="Genomic_DNA"/>
</dbReference>
<keyword evidence="2" id="KW-1185">Reference proteome</keyword>
<dbReference type="RefSeq" id="WP_141175559.1">
    <property type="nucleotide sequence ID" value="NZ_JBHUFX010000013.1"/>
</dbReference>
<accession>A0A506VCK8</accession>
<evidence type="ECO:0000313" key="2">
    <source>
        <dbReference type="Proteomes" id="UP000319523"/>
    </source>
</evidence>
<dbReference type="Proteomes" id="UP000319523">
    <property type="component" value="Unassembled WGS sequence"/>
</dbReference>
<evidence type="ECO:0000313" key="1">
    <source>
        <dbReference type="EMBL" id="TPW43385.1"/>
    </source>
</evidence>
<organism evidence="1 2">
    <name type="scientific">Mixta tenebrionis</name>
    <dbReference type="NCBI Taxonomy" id="2562439"/>
    <lineage>
        <taxon>Bacteria</taxon>
        <taxon>Pseudomonadati</taxon>
        <taxon>Pseudomonadota</taxon>
        <taxon>Gammaproteobacteria</taxon>
        <taxon>Enterobacterales</taxon>
        <taxon>Erwiniaceae</taxon>
        <taxon>Mixta</taxon>
    </lineage>
</organism>
<dbReference type="OrthoDB" id="6637690at2"/>
<comment type="caution">
    <text evidence="1">The sequence shown here is derived from an EMBL/GenBank/DDBJ whole genome shotgun (WGS) entry which is preliminary data.</text>
</comment>
<proteinExistence type="predicted"/>
<sequence length="81" mass="8954">MRTLNDSLCCKVSGAGAIQDMIVSYYENKYGSMFPNNAKALELGKNIGTDIGKTTESQLNQLTSEKLKNTFIKALEKKYAL</sequence>